<organism evidence="1 2">
    <name type="scientific">Chelatococcus asaccharovorans</name>
    <dbReference type="NCBI Taxonomy" id="28210"/>
    <lineage>
        <taxon>Bacteria</taxon>
        <taxon>Pseudomonadati</taxon>
        <taxon>Pseudomonadota</taxon>
        <taxon>Alphaproteobacteria</taxon>
        <taxon>Hyphomicrobiales</taxon>
        <taxon>Chelatococcaceae</taxon>
        <taxon>Chelatococcus</taxon>
    </lineage>
</organism>
<dbReference type="GO" id="GO:0032298">
    <property type="term" value="P:positive regulation of DNA-templated DNA replication initiation"/>
    <property type="evidence" value="ECO:0007669"/>
    <property type="project" value="TreeGrafter"/>
</dbReference>
<dbReference type="InterPro" id="IPR036768">
    <property type="entry name" value="PolIII_chi_sf"/>
</dbReference>
<name>A0A2V3UAT8_9HYPH</name>
<dbReference type="Proteomes" id="UP000248021">
    <property type="component" value="Unassembled WGS sequence"/>
</dbReference>
<accession>A0A2V3UAT8</accession>
<sequence>MTDVLFYHLQRQPLEAVLPTLVEKSLERGWRVAIEVPDRERLAALDDHLWTYREESFLPHGTQADADAASQPVVLTASPDNPNAAAVRFLVDGATLGVEAGSYDRIVVLFDGNDDEALAEARGQWRVARDEGYDVTYWQQDEQGRWQKKA</sequence>
<dbReference type="SUPFAM" id="SSF102400">
    <property type="entry name" value="DNA polymerase III chi subunit"/>
    <property type="match status" value="1"/>
</dbReference>
<dbReference type="AlphaFoldDB" id="A0A2V3UAT8"/>
<proteinExistence type="predicted"/>
<gene>
    <name evidence="1" type="ORF">C7450_10363</name>
</gene>
<dbReference type="RefSeq" id="WP_110373856.1">
    <property type="nucleotide sequence ID" value="NZ_JAHBRY010000001.1"/>
</dbReference>
<dbReference type="Pfam" id="PF04364">
    <property type="entry name" value="DNA_pol3_chi"/>
    <property type="match status" value="1"/>
</dbReference>
<reference evidence="1 2" key="1">
    <citation type="submission" date="2018-05" db="EMBL/GenBank/DDBJ databases">
        <title>Genomic Encyclopedia of Type Strains, Phase IV (KMG-IV): sequencing the most valuable type-strain genomes for metagenomic binning, comparative biology and taxonomic classification.</title>
        <authorList>
            <person name="Goeker M."/>
        </authorList>
    </citation>
    <scope>NUCLEOTIDE SEQUENCE [LARGE SCALE GENOMIC DNA]</scope>
    <source>
        <strain evidence="1 2">DSM 6462</strain>
    </source>
</reference>
<dbReference type="EMBL" id="QJJK01000003">
    <property type="protein sequence ID" value="PXW61547.1"/>
    <property type="molecule type" value="Genomic_DNA"/>
</dbReference>
<dbReference type="NCBIfam" id="NF004347">
    <property type="entry name" value="PRK05728.1-4"/>
    <property type="match status" value="1"/>
</dbReference>
<dbReference type="Gene3D" id="3.40.50.10110">
    <property type="entry name" value="DNA polymerase III subunit chi"/>
    <property type="match status" value="1"/>
</dbReference>
<dbReference type="GO" id="GO:0003677">
    <property type="term" value="F:DNA binding"/>
    <property type="evidence" value="ECO:0007669"/>
    <property type="project" value="InterPro"/>
</dbReference>
<comment type="caution">
    <text evidence="1">The sequence shown here is derived from an EMBL/GenBank/DDBJ whole genome shotgun (WGS) entry which is preliminary data.</text>
</comment>
<dbReference type="PANTHER" id="PTHR38767:SF1">
    <property type="entry name" value="DNA POLYMERASE III SUBUNIT CHI"/>
    <property type="match status" value="1"/>
</dbReference>
<protein>
    <submittedName>
        <fullName evidence="1">DNA polymerase III chi subunit</fullName>
    </submittedName>
</protein>
<dbReference type="GO" id="GO:0006260">
    <property type="term" value="P:DNA replication"/>
    <property type="evidence" value="ECO:0007669"/>
    <property type="project" value="InterPro"/>
</dbReference>
<dbReference type="GO" id="GO:0003887">
    <property type="term" value="F:DNA-directed DNA polymerase activity"/>
    <property type="evidence" value="ECO:0007669"/>
    <property type="project" value="InterPro"/>
</dbReference>
<dbReference type="OrthoDB" id="9795973at2"/>
<evidence type="ECO:0000313" key="1">
    <source>
        <dbReference type="EMBL" id="PXW61547.1"/>
    </source>
</evidence>
<dbReference type="InterPro" id="IPR007459">
    <property type="entry name" value="DNA_pol3_chi"/>
</dbReference>
<keyword evidence="2" id="KW-1185">Reference proteome</keyword>
<dbReference type="PANTHER" id="PTHR38767">
    <property type="entry name" value="DNA POLYMERASE III SUBUNIT CHI"/>
    <property type="match status" value="1"/>
</dbReference>
<evidence type="ECO:0000313" key="2">
    <source>
        <dbReference type="Proteomes" id="UP000248021"/>
    </source>
</evidence>